<protein>
    <submittedName>
        <fullName evidence="4">FERM domain-containing protein 1</fullName>
    </submittedName>
</protein>
<dbReference type="SUPFAM" id="SSF47031">
    <property type="entry name" value="Second domain of FERM"/>
    <property type="match status" value="1"/>
</dbReference>
<dbReference type="InterPro" id="IPR018980">
    <property type="entry name" value="FERM_PH-like_C"/>
</dbReference>
<dbReference type="SUPFAM" id="SSF50729">
    <property type="entry name" value="PH domain-like"/>
    <property type="match status" value="1"/>
</dbReference>
<dbReference type="InterPro" id="IPR047145">
    <property type="entry name" value="FRMD6-like"/>
</dbReference>
<gene>
    <name evidence="4" type="primary">FRMD1</name>
</gene>
<keyword evidence="3" id="KW-1185">Reference proteome</keyword>
<dbReference type="InterPro" id="IPR019748">
    <property type="entry name" value="FERM_central"/>
</dbReference>
<reference evidence="4" key="1">
    <citation type="submission" date="2025-08" db="UniProtKB">
        <authorList>
            <consortium name="RefSeq"/>
        </authorList>
    </citation>
    <scope>IDENTIFICATION</scope>
</reference>
<evidence type="ECO:0000313" key="3">
    <source>
        <dbReference type="Proteomes" id="UP000694923"/>
    </source>
</evidence>
<feature type="non-terminal residue" evidence="4">
    <location>
        <position position="1"/>
    </location>
</feature>
<dbReference type="InterPro" id="IPR000299">
    <property type="entry name" value="FERM_domain"/>
</dbReference>
<organism evidence="3 4">
    <name type="scientific">Galeopterus variegatus</name>
    <name type="common">Malayan flying lemur</name>
    <name type="synonym">Cynocephalus variegatus</name>
    <dbReference type="NCBI Taxonomy" id="482537"/>
    <lineage>
        <taxon>Eukaryota</taxon>
        <taxon>Metazoa</taxon>
        <taxon>Chordata</taxon>
        <taxon>Craniata</taxon>
        <taxon>Vertebrata</taxon>
        <taxon>Euteleostomi</taxon>
        <taxon>Mammalia</taxon>
        <taxon>Eutheria</taxon>
        <taxon>Euarchontoglires</taxon>
        <taxon>Dermoptera</taxon>
        <taxon>Cynocephalidae</taxon>
        <taxon>Galeopterus</taxon>
    </lineage>
</organism>
<dbReference type="InterPro" id="IPR011993">
    <property type="entry name" value="PH-like_dom_sf"/>
</dbReference>
<dbReference type="CDD" id="cd14473">
    <property type="entry name" value="FERM_B-lobe"/>
    <property type="match status" value="1"/>
</dbReference>
<feature type="region of interest" description="Disordered" evidence="1">
    <location>
        <begin position="197"/>
        <end position="269"/>
    </location>
</feature>
<dbReference type="PANTHER" id="PTHR13429:SF7">
    <property type="entry name" value="FERM DOMAIN-CONTAINING PROTEIN 1"/>
    <property type="match status" value="1"/>
</dbReference>
<dbReference type="PROSITE" id="PS50057">
    <property type="entry name" value="FERM_3"/>
    <property type="match status" value="1"/>
</dbReference>
<evidence type="ECO:0000313" key="4">
    <source>
        <dbReference type="RefSeq" id="XP_008592375.1"/>
    </source>
</evidence>
<dbReference type="GeneID" id="103609890"/>
<sequence>IIAKRGTDYILSHLPALHREQRGLSPKEAELRFIREACQLEDVPVHFFRLYKDKKEDHPTIVLGLTLQGMHIYQEVSHSRQLLYDFPWPHIRKLVFLGKKLEIQPDGLPSVLKLVYYTGCAWRSRHLLQLLRSSHQLHLGLQPALRQLQQLEAVEEKKHYRESYVSDTLELDLDPVDRGCPGSRDGSRCPRHRLSLCSTSSHSSSHTSGMEVDSQPESGEMSVDESTGAEGLLGNTSSSSHGSSSHGGSSAGQPQADTQARPEAAGQEPFTVVRVTLLKTRGWSAEAPHQVGDVKAGSSEQRHSCSLDDMRLCWPAPCPAPASHSCTFGCAPEGGLATPCETRATLHSKRPMNCFSLDLLGEEPLPQEFVV</sequence>
<feature type="domain" description="FERM" evidence="2">
    <location>
        <begin position="1"/>
        <end position="142"/>
    </location>
</feature>
<proteinExistence type="predicted"/>
<dbReference type="PANTHER" id="PTHR13429">
    <property type="entry name" value="FERM DOMAIN (PROTEIN4.1-EZRIN-RADIXIN-MOESIN) FAMILY"/>
    <property type="match status" value="1"/>
</dbReference>
<accession>A0ABM0SHN4</accession>
<evidence type="ECO:0000256" key="1">
    <source>
        <dbReference type="SAM" id="MobiDB-lite"/>
    </source>
</evidence>
<dbReference type="Pfam" id="PF09380">
    <property type="entry name" value="FERM_C"/>
    <property type="match status" value="1"/>
</dbReference>
<dbReference type="SMART" id="SM01196">
    <property type="entry name" value="FERM_C"/>
    <property type="match status" value="1"/>
</dbReference>
<dbReference type="Proteomes" id="UP000694923">
    <property type="component" value="Unplaced"/>
</dbReference>
<dbReference type="CDD" id="cd13185">
    <property type="entry name" value="FERM_C_FRMD1_FRMD6"/>
    <property type="match status" value="1"/>
</dbReference>
<dbReference type="InterPro" id="IPR041781">
    <property type="entry name" value="FRMD6-FERM_C"/>
</dbReference>
<dbReference type="Pfam" id="PF00373">
    <property type="entry name" value="FERM_M"/>
    <property type="match status" value="1"/>
</dbReference>
<feature type="compositionally biased region" description="Low complexity" evidence="1">
    <location>
        <begin position="198"/>
        <end position="208"/>
    </location>
</feature>
<feature type="compositionally biased region" description="Low complexity" evidence="1">
    <location>
        <begin position="237"/>
        <end position="248"/>
    </location>
</feature>
<dbReference type="RefSeq" id="XP_008592375.1">
    <property type="nucleotide sequence ID" value="XM_008594153.1"/>
</dbReference>
<name>A0ABM0SHN4_GALVR</name>
<dbReference type="InterPro" id="IPR035963">
    <property type="entry name" value="FERM_2"/>
</dbReference>
<dbReference type="Gene3D" id="2.30.29.30">
    <property type="entry name" value="Pleckstrin-homology domain (PH domain)/Phosphotyrosine-binding domain (PTB)"/>
    <property type="match status" value="1"/>
</dbReference>
<evidence type="ECO:0000259" key="2">
    <source>
        <dbReference type="PROSITE" id="PS50057"/>
    </source>
</evidence>